<comment type="similarity">
    <text evidence="1 5">Belongs to the TUBGCP family.</text>
</comment>
<dbReference type="InterPro" id="IPR007259">
    <property type="entry name" value="GCP"/>
</dbReference>
<dbReference type="GO" id="GO:0051321">
    <property type="term" value="P:meiotic cell cycle"/>
    <property type="evidence" value="ECO:0007669"/>
    <property type="project" value="TreeGrafter"/>
</dbReference>
<feature type="non-terminal residue" evidence="7">
    <location>
        <position position="1"/>
    </location>
</feature>
<feature type="domain" description="Gamma tubulin complex component C-terminal" evidence="6">
    <location>
        <begin position="1"/>
        <end position="278"/>
    </location>
</feature>
<dbReference type="GO" id="GO:0000922">
    <property type="term" value="C:spindle pole"/>
    <property type="evidence" value="ECO:0007669"/>
    <property type="project" value="InterPro"/>
</dbReference>
<proteinExistence type="inferred from homology"/>
<comment type="subcellular location">
    <subcellularLocation>
        <location evidence="5">Cytoplasm</location>
        <location evidence="5">Cytoskeleton</location>
        <location evidence="5">Microtubule organizing center</location>
    </subcellularLocation>
</comment>
<dbReference type="Proteomes" id="UP000799436">
    <property type="component" value="Unassembled WGS sequence"/>
</dbReference>
<dbReference type="GO" id="GO:0007020">
    <property type="term" value="P:microtubule nucleation"/>
    <property type="evidence" value="ECO:0007669"/>
    <property type="project" value="InterPro"/>
</dbReference>
<evidence type="ECO:0000259" key="6">
    <source>
        <dbReference type="Pfam" id="PF04130"/>
    </source>
</evidence>
<evidence type="ECO:0000256" key="3">
    <source>
        <dbReference type="ARBA" id="ARBA00022701"/>
    </source>
</evidence>
<protein>
    <recommendedName>
        <fullName evidence="5">Spindle pole body component</fullName>
    </recommendedName>
</protein>
<evidence type="ECO:0000313" key="7">
    <source>
        <dbReference type="EMBL" id="KAF2771869.1"/>
    </source>
</evidence>
<dbReference type="Pfam" id="PF04130">
    <property type="entry name" value="GCP_C_terminal"/>
    <property type="match status" value="1"/>
</dbReference>
<sequence>LKKHLELQRSFHLFGNGNFVMRLSTALFSPNTQTARRTRGVIPTGEALGLRLSTRDGQPWPPASSELRLTLNQVLADSDHDLEPRRPGMPAELPGVLSFSIRELSDEEIDRVMDVSSIYALDFLRLQYTARAPLDTIITPASLKRYDDIFRFLLKLLRVLDVTTRLRREHLTNETPVSSKVRRFALAAHHFTSNLFSTLMEIGIGTPWRNFQRGIEEVELSVNTRHHSRLAGALEAGVASLRQMHEVCLEGIRSHLFLKRKQAKVRNALHGVLAAVLQ</sequence>
<dbReference type="EMBL" id="ML995817">
    <property type="protein sequence ID" value="KAF2771869.1"/>
    <property type="molecule type" value="Genomic_DNA"/>
</dbReference>
<keyword evidence="3 5" id="KW-0493">Microtubule</keyword>
<dbReference type="GO" id="GO:0005816">
    <property type="term" value="C:spindle pole body"/>
    <property type="evidence" value="ECO:0007669"/>
    <property type="project" value="UniProtKB-ARBA"/>
</dbReference>
<dbReference type="InterPro" id="IPR040457">
    <property type="entry name" value="GCP_C"/>
</dbReference>
<dbReference type="GO" id="GO:0005874">
    <property type="term" value="C:microtubule"/>
    <property type="evidence" value="ECO:0007669"/>
    <property type="project" value="UniProtKB-KW"/>
</dbReference>
<keyword evidence="2 5" id="KW-0963">Cytoplasm</keyword>
<dbReference type="GO" id="GO:0051225">
    <property type="term" value="P:spindle assembly"/>
    <property type="evidence" value="ECO:0007669"/>
    <property type="project" value="TreeGrafter"/>
</dbReference>
<dbReference type="GO" id="GO:0043015">
    <property type="term" value="F:gamma-tubulin binding"/>
    <property type="evidence" value="ECO:0007669"/>
    <property type="project" value="InterPro"/>
</dbReference>
<dbReference type="PANTHER" id="PTHR19302:SF70">
    <property type="entry name" value="GAMMA-TUBULIN COMPLEX COMPONENT 6"/>
    <property type="match status" value="1"/>
</dbReference>
<gene>
    <name evidence="7" type="ORF">EJ03DRAFT_242322</name>
</gene>
<evidence type="ECO:0000256" key="1">
    <source>
        <dbReference type="ARBA" id="ARBA00010337"/>
    </source>
</evidence>
<evidence type="ECO:0000256" key="2">
    <source>
        <dbReference type="ARBA" id="ARBA00022490"/>
    </source>
</evidence>
<dbReference type="GO" id="GO:0051011">
    <property type="term" value="F:microtubule minus-end binding"/>
    <property type="evidence" value="ECO:0007669"/>
    <property type="project" value="TreeGrafter"/>
</dbReference>
<dbReference type="InterPro" id="IPR042241">
    <property type="entry name" value="GCP_C_sf"/>
</dbReference>
<accession>A0A6G1LH23</accession>
<feature type="non-terminal residue" evidence="7">
    <location>
        <position position="278"/>
    </location>
</feature>
<dbReference type="AlphaFoldDB" id="A0A6G1LH23"/>
<evidence type="ECO:0000313" key="8">
    <source>
        <dbReference type="Proteomes" id="UP000799436"/>
    </source>
</evidence>
<dbReference type="GO" id="GO:0031122">
    <property type="term" value="P:cytoplasmic microtubule organization"/>
    <property type="evidence" value="ECO:0007669"/>
    <property type="project" value="TreeGrafter"/>
</dbReference>
<reference evidence="7" key="1">
    <citation type="journal article" date="2020" name="Stud. Mycol.">
        <title>101 Dothideomycetes genomes: a test case for predicting lifestyles and emergence of pathogens.</title>
        <authorList>
            <person name="Haridas S."/>
            <person name="Albert R."/>
            <person name="Binder M."/>
            <person name="Bloem J."/>
            <person name="Labutti K."/>
            <person name="Salamov A."/>
            <person name="Andreopoulos B."/>
            <person name="Baker S."/>
            <person name="Barry K."/>
            <person name="Bills G."/>
            <person name="Bluhm B."/>
            <person name="Cannon C."/>
            <person name="Castanera R."/>
            <person name="Culley D."/>
            <person name="Daum C."/>
            <person name="Ezra D."/>
            <person name="Gonzalez J."/>
            <person name="Henrissat B."/>
            <person name="Kuo A."/>
            <person name="Liang C."/>
            <person name="Lipzen A."/>
            <person name="Lutzoni F."/>
            <person name="Magnuson J."/>
            <person name="Mondo S."/>
            <person name="Nolan M."/>
            <person name="Ohm R."/>
            <person name="Pangilinan J."/>
            <person name="Park H.-J."/>
            <person name="Ramirez L."/>
            <person name="Alfaro M."/>
            <person name="Sun H."/>
            <person name="Tritt A."/>
            <person name="Yoshinaga Y."/>
            <person name="Zwiers L.-H."/>
            <person name="Turgeon B."/>
            <person name="Goodwin S."/>
            <person name="Spatafora J."/>
            <person name="Crous P."/>
            <person name="Grigoriev I."/>
        </authorList>
    </citation>
    <scope>NUCLEOTIDE SEQUENCE</scope>
    <source>
        <strain evidence="7">CBS 116005</strain>
    </source>
</reference>
<organism evidence="7 8">
    <name type="scientific">Teratosphaeria nubilosa</name>
    <dbReference type="NCBI Taxonomy" id="161662"/>
    <lineage>
        <taxon>Eukaryota</taxon>
        <taxon>Fungi</taxon>
        <taxon>Dikarya</taxon>
        <taxon>Ascomycota</taxon>
        <taxon>Pezizomycotina</taxon>
        <taxon>Dothideomycetes</taxon>
        <taxon>Dothideomycetidae</taxon>
        <taxon>Mycosphaerellales</taxon>
        <taxon>Teratosphaeriaceae</taxon>
        <taxon>Teratosphaeria</taxon>
    </lineage>
</organism>
<evidence type="ECO:0000256" key="5">
    <source>
        <dbReference type="RuleBase" id="RU363050"/>
    </source>
</evidence>
<dbReference type="PANTHER" id="PTHR19302">
    <property type="entry name" value="GAMMA TUBULIN COMPLEX PROTEIN"/>
    <property type="match status" value="1"/>
</dbReference>
<name>A0A6G1LH23_9PEZI</name>
<evidence type="ECO:0000256" key="4">
    <source>
        <dbReference type="ARBA" id="ARBA00023212"/>
    </source>
</evidence>
<dbReference type="GO" id="GO:0000278">
    <property type="term" value="P:mitotic cell cycle"/>
    <property type="evidence" value="ECO:0007669"/>
    <property type="project" value="TreeGrafter"/>
</dbReference>
<dbReference type="OrthoDB" id="775571at2759"/>
<keyword evidence="8" id="KW-1185">Reference proteome</keyword>
<dbReference type="GO" id="GO:0000930">
    <property type="term" value="C:gamma-tubulin complex"/>
    <property type="evidence" value="ECO:0007669"/>
    <property type="project" value="TreeGrafter"/>
</dbReference>
<keyword evidence="4 5" id="KW-0206">Cytoskeleton</keyword>
<dbReference type="Gene3D" id="1.20.120.1900">
    <property type="entry name" value="Gamma-tubulin complex, C-terminal domain"/>
    <property type="match status" value="1"/>
</dbReference>